<sequence length="64" mass="7181">MGLLNQNQGVLFDNDLYAHLKERVRYGTDANVTVPEPIFGRIEINDGHGSGQFAFLHPNLTGRR</sequence>
<evidence type="ECO:0000313" key="2">
    <source>
        <dbReference type="Proteomes" id="UP000477680"/>
    </source>
</evidence>
<name>A0A6C0U640_9GAMM</name>
<accession>A0A6C0U640</accession>
<dbReference type="AlphaFoldDB" id="A0A6C0U640"/>
<proteinExistence type="predicted"/>
<protein>
    <submittedName>
        <fullName evidence="1">Uncharacterized protein</fullName>
    </submittedName>
</protein>
<evidence type="ECO:0000313" key="1">
    <source>
        <dbReference type="EMBL" id="QIB65885.1"/>
    </source>
</evidence>
<dbReference type="RefSeq" id="WP_163495326.1">
    <property type="nucleotide sequence ID" value="NZ_CP048711.1"/>
</dbReference>
<dbReference type="Proteomes" id="UP000477680">
    <property type="component" value="Chromosome"/>
</dbReference>
<reference evidence="1 2" key="1">
    <citation type="submission" date="2020-02" db="EMBL/GenBank/DDBJ databases">
        <title>Genome sequencing for Kineobactrum sp. M2.</title>
        <authorList>
            <person name="Park S.-J."/>
        </authorList>
    </citation>
    <scope>NUCLEOTIDE SEQUENCE [LARGE SCALE GENOMIC DNA]</scope>
    <source>
        <strain evidence="1 2">M2</strain>
    </source>
</reference>
<gene>
    <name evidence="1" type="ORF">G3T16_11105</name>
</gene>
<keyword evidence="2" id="KW-1185">Reference proteome</keyword>
<organism evidence="1 2">
    <name type="scientific">Kineobactrum salinum</name>
    <dbReference type="NCBI Taxonomy" id="2708301"/>
    <lineage>
        <taxon>Bacteria</taxon>
        <taxon>Pseudomonadati</taxon>
        <taxon>Pseudomonadota</taxon>
        <taxon>Gammaproteobacteria</taxon>
        <taxon>Cellvibrionales</taxon>
        <taxon>Halieaceae</taxon>
        <taxon>Kineobactrum</taxon>
    </lineage>
</organism>
<dbReference type="EMBL" id="CP048711">
    <property type="protein sequence ID" value="QIB65885.1"/>
    <property type="molecule type" value="Genomic_DNA"/>
</dbReference>
<dbReference type="KEGG" id="kim:G3T16_11105"/>